<accession>A0ABW0HNN2</accession>
<feature type="transmembrane region" description="Helical" evidence="1">
    <location>
        <begin position="5"/>
        <end position="23"/>
    </location>
</feature>
<organism evidence="2 3">
    <name type="scientific">Cohnella soli</name>
    <dbReference type="NCBI Taxonomy" id="425005"/>
    <lineage>
        <taxon>Bacteria</taxon>
        <taxon>Bacillati</taxon>
        <taxon>Bacillota</taxon>
        <taxon>Bacilli</taxon>
        <taxon>Bacillales</taxon>
        <taxon>Paenibacillaceae</taxon>
        <taxon>Cohnella</taxon>
    </lineage>
</organism>
<gene>
    <name evidence="2" type="ORF">ACFPOF_01895</name>
</gene>
<dbReference type="Proteomes" id="UP001596113">
    <property type="component" value="Unassembled WGS sequence"/>
</dbReference>
<keyword evidence="1" id="KW-1133">Transmembrane helix</keyword>
<protein>
    <recommendedName>
        <fullName evidence="4">DUF3185 family protein</fullName>
    </recommendedName>
</protein>
<keyword evidence="1" id="KW-0472">Membrane</keyword>
<reference evidence="3" key="1">
    <citation type="journal article" date="2019" name="Int. J. Syst. Evol. Microbiol.">
        <title>The Global Catalogue of Microorganisms (GCM) 10K type strain sequencing project: providing services to taxonomists for standard genome sequencing and annotation.</title>
        <authorList>
            <consortium name="The Broad Institute Genomics Platform"/>
            <consortium name="The Broad Institute Genome Sequencing Center for Infectious Disease"/>
            <person name="Wu L."/>
            <person name="Ma J."/>
        </authorList>
    </citation>
    <scope>NUCLEOTIDE SEQUENCE [LARGE SCALE GENOMIC DNA]</scope>
    <source>
        <strain evidence="3">CGMCC 1.18575</strain>
    </source>
</reference>
<evidence type="ECO:0000313" key="3">
    <source>
        <dbReference type="Proteomes" id="UP001596113"/>
    </source>
</evidence>
<keyword evidence="3" id="KW-1185">Reference proteome</keyword>
<keyword evidence="1" id="KW-0812">Transmembrane</keyword>
<comment type="caution">
    <text evidence="2">The sequence shown here is derived from an EMBL/GenBank/DDBJ whole genome shotgun (WGS) entry which is preliminary data.</text>
</comment>
<dbReference type="EMBL" id="JBHSMI010000003">
    <property type="protein sequence ID" value="MFC5401472.1"/>
    <property type="molecule type" value="Genomic_DNA"/>
</dbReference>
<proteinExistence type="predicted"/>
<evidence type="ECO:0000313" key="2">
    <source>
        <dbReference type="EMBL" id="MFC5401472.1"/>
    </source>
</evidence>
<evidence type="ECO:0000256" key="1">
    <source>
        <dbReference type="SAM" id="Phobius"/>
    </source>
</evidence>
<evidence type="ECO:0008006" key="4">
    <source>
        <dbReference type="Google" id="ProtNLM"/>
    </source>
</evidence>
<sequence length="71" mass="8095">MNLRMIAIVIFVMVIGIQVYSYMTNTQPADLGSWNEHLYEWEKVQKKQLITIGISVVVGAIVIFALPSKRK</sequence>
<dbReference type="RefSeq" id="WP_378129067.1">
    <property type="nucleotide sequence ID" value="NZ_JBHSMI010000003.1"/>
</dbReference>
<name>A0ABW0HNN2_9BACL</name>
<feature type="transmembrane region" description="Helical" evidence="1">
    <location>
        <begin position="48"/>
        <end position="66"/>
    </location>
</feature>